<proteinExistence type="predicted"/>
<protein>
    <submittedName>
        <fullName evidence="1">Uncharacterized protein</fullName>
    </submittedName>
</protein>
<accession>A0A645EDX1</accession>
<dbReference type="AlphaFoldDB" id="A0A645EDX1"/>
<reference evidence="1" key="1">
    <citation type="submission" date="2019-08" db="EMBL/GenBank/DDBJ databases">
        <authorList>
            <person name="Kucharzyk K."/>
            <person name="Murdoch R.W."/>
            <person name="Higgins S."/>
            <person name="Loffler F."/>
        </authorList>
    </citation>
    <scope>NUCLEOTIDE SEQUENCE</scope>
</reference>
<dbReference type="EMBL" id="VSSQ01045716">
    <property type="protein sequence ID" value="MPM99625.1"/>
    <property type="molecule type" value="Genomic_DNA"/>
</dbReference>
<name>A0A645EDX1_9ZZZZ</name>
<gene>
    <name evidence="1" type="ORF">SDC9_146817</name>
</gene>
<comment type="caution">
    <text evidence="1">The sequence shown here is derived from an EMBL/GenBank/DDBJ whole genome shotgun (WGS) entry which is preliminary data.</text>
</comment>
<organism evidence="1">
    <name type="scientific">bioreactor metagenome</name>
    <dbReference type="NCBI Taxonomy" id="1076179"/>
    <lineage>
        <taxon>unclassified sequences</taxon>
        <taxon>metagenomes</taxon>
        <taxon>ecological metagenomes</taxon>
    </lineage>
</organism>
<sequence>MNLIIEMTNTNKADSFILNQPYLFILIVRFTETYFYKNKSLHDVSGGSSVPSSTRPVSMEKLSSGFINTFVGMSTEVITLSL</sequence>
<evidence type="ECO:0000313" key="1">
    <source>
        <dbReference type="EMBL" id="MPM99625.1"/>
    </source>
</evidence>